<dbReference type="Pfam" id="PF05746">
    <property type="entry name" value="DALR_1"/>
    <property type="match status" value="1"/>
</dbReference>
<protein>
    <recommendedName>
        <fullName evidence="5">Glycine--tRNA ligase beta subunit</fullName>
        <ecNumber evidence="4">6.1.1.14</ecNumber>
    </recommendedName>
    <alternativeName>
        <fullName evidence="12">Glycyl-tRNA synthetase beta subunit</fullName>
    </alternativeName>
</protein>
<dbReference type="GO" id="GO:0006426">
    <property type="term" value="P:glycyl-tRNA aminoacylation"/>
    <property type="evidence" value="ECO:0007669"/>
    <property type="project" value="InterPro"/>
</dbReference>
<keyword evidence="9" id="KW-0067">ATP-binding</keyword>
<evidence type="ECO:0000256" key="4">
    <source>
        <dbReference type="ARBA" id="ARBA00012829"/>
    </source>
</evidence>
<evidence type="ECO:0000256" key="13">
    <source>
        <dbReference type="ARBA" id="ARBA00047937"/>
    </source>
</evidence>
<evidence type="ECO:0000256" key="5">
    <source>
        <dbReference type="ARBA" id="ARBA00022032"/>
    </source>
</evidence>
<evidence type="ECO:0000313" key="16">
    <source>
        <dbReference type="Proteomes" id="UP000254208"/>
    </source>
</evidence>
<dbReference type="EMBL" id="UGTZ01000001">
    <property type="protein sequence ID" value="SUC29393.1"/>
    <property type="molecule type" value="Genomic_DNA"/>
</dbReference>
<dbReference type="PROSITE" id="PS50861">
    <property type="entry name" value="AA_TRNA_LIGASE_II_GLYAB"/>
    <property type="match status" value="1"/>
</dbReference>
<evidence type="ECO:0000256" key="10">
    <source>
        <dbReference type="ARBA" id="ARBA00022917"/>
    </source>
</evidence>
<evidence type="ECO:0000256" key="1">
    <source>
        <dbReference type="ARBA" id="ARBA00004496"/>
    </source>
</evidence>
<dbReference type="EC" id="6.1.1.14" evidence="4"/>
<keyword evidence="10" id="KW-0648">Protein biosynthesis</keyword>
<evidence type="ECO:0000256" key="11">
    <source>
        <dbReference type="ARBA" id="ARBA00023146"/>
    </source>
</evidence>
<keyword evidence="7 15" id="KW-0436">Ligase</keyword>
<comment type="subcellular location">
    <subcellularLocation>
        <location evidence="1">Cytoplasm</location>
    </subcellularLocation>
</comment>
<proteinExistence type="inferred from homology"/>
<dbReference type="InterPro" id="IPR008909">
    <property type="entry name" value="DALR_anticod-bd"/>
</dbReference>
<evidence type="ECO:0000256" key="8">
    <source>
        <dbReference type="ARBA" id="ARBA00022741"/>
    </source>
</evidence>
<dbReference type="Proteomes" id="UP000254208">
    <property type="component" value="Unassembled WGS sequence"/>
</dbReference>
<dbReference type="GO" id="GO:0004820">
    <property type="term" value="F:glycine-tRNA ligase activity"/>
    <property type="evidence" value="ECO:0007669"/>
    <property type="project" value="UniProtKB-EC"/>
</dbReference>
<comment type="similarity">
    <text evidence="2">Belongs to the class-II aminoacyl-tRNA synthetase family.</text>
</comment>
<evidence type="ECO:0000256" key="9">
    <source>
        <dbReference type="ARBA" id="ARBA00022840"/>
    </source>
</evidence>
<dbReference type="PANTHER" id="PTHR30075">
    <property type="entry name" value="GLYCYL-TRNA SYNTHETASE"/>
    <property type="match status" value="1"/>
</dbReference>
<name>A0A379FM03_PRORE</name>
<evidence type="ECO:0000259" key="14">
    <source>
        <dbReference type="Pfam" id="PF05746"/>
    </source>
</evidence>
<comment type="subunit">
    <text evidence="3">Tetramer of two alpha and two beta subunits.</text>
</comment>
<evidence type="ECO:0000256" key="7">
    <source>
        <dbReference type="ARBA" id="ARBA00022598"/>
    </source>
</evidence>
<dbReference type="GO" id="GO:0004814">
    <property type="term" value="F:arginine-tRNA ligase activity"/>
    <property type="evidence" value="ECO:0007669"/>
    <property type="project" value="InterPro"/>
</dbReference>
<keyword evidence="11" id="KW-0030">Aminoacyl-tRNA synthetase</keyword>
<evidence type="ECO:0000256" key="6">
    <source>
        <dbReference type="ARBA" id="ARBA00022490"/>
    </source>
</evidence>
<dbReference type="GO" id="GO:0006420">
    <property type="term" value="P:arginyl-tRNA aminoacylation"/>
    <property type="evidence" value="ECO:0007669"/>
    <property type="project" value="InterPro"/>
</dbReference>
<organism evidence="15 16">
    <name type="scientific">Providencia rettgeri</name>
    <dbReference type="NCBI Taxonomy" id="587"/>
    <lineage>
        <taxon>Bacteria</taxon>
        <taxon>Pseudomonadati</taxon>
        <taxon>Pseudomonadota</taxon>
        <taxon>Gammaproteobacteria</taxon>
        <taxon>Enterobacterales</taxon>
        <taxon>Morganellaceae</taxon>
        <taxon>Providencia</taxon>
    </lineage>
</organism>
<dbReference type="GO" id="GO:0005524">
    <property type="term" value="F:ATP binding"/>
    <property type="evidence" value="ECO:0007669"/>
    <property type="project" value="UniProtKB-KW"/>
</dbReference>
<evidence type="ECO:0000256" key="12">
    <source>
        <dbReference type="ARBA" id="ARBA00031650"/>
    </source>
</evidence>
<comment type="catalytic activity">
    <reaction evidence="13">
        <text>tRNA(Gly) + glycine + ATP = glycyl-tRNA(Gly) + AMP + diphosphate</text>
        <dbReference type="Rhea" id="RHEA:16013"/>
        <dbReference type="Rhea" id="RHEA-COMP:9664"/>
        <dbReference type="Rhea" id="RHEA-COMP:9683"/>
        <dbReference type="ChEBI" id="CHEBI:30616"/>
        <dbReference type="ChEBI" id="CHEBI:33019"/>
        <dbReference type="ChEBI" id="CHEBI:57305"/>
        <dbReference type="ChEBI" id="CHEBI:78442"/>
        <dbReference type="ChEBI" id="CHEBI:78522"/>
        <dbReference type="ChEBI" id="CHEBI:456215"/>
        <dbReference type="EC" id="6.1.1.14"/>
    </reaction>
</comment>
<dbReference type="InterPro" id="IPR006194">
    <property type="entry name" value="Gly-tRNA-synth_heterodimer"/>
</dbReference>
<feature type="domain" description="DALR anticodon binding" evidence="14">
    <location>
        <begin position="53"/>
        <end position="130"/>
    </location>
</feature>
<gene>
    <name evidence="15" type="primary">glyS_2</name>
    <name evidence="15" type="ORF">NCTC11801_00287</name>
</gene>
<dbReference type="AlphaFoldDB" id="A0A379FM03"/>
<keyword evidence="8" id="KW-0547">Nucleotide-binding</keyword>
<evidence type="ECO:0000313" key="15">
    <source>
        <dbReference type="EMBL" id="SUC29393.1"/>
    </source>
</evidence>
<dbReference type="PANTHER" id="PTHR30075:SF2">
    <property type="entry name" value="GLYCINE--TRNA LIGASE, CHLOROPLASTIC_MITOCHONDRIAL 2"/>
    <property type="match status" value="1"/>
</dbReference>
<evidence type="ECO:0000256" key="2">
    <source>
        <dbReference type="ARBA" id="ARBA00008226"/>
    </source>
</evidence>
<reference evidence="15 16" key="1">
    <citation type="submission" date="2018-06" db="EMBL/GenBank/DDBJ databases">
        <authorList>
            <consortium name="Pathogen Informatics"/>
            <person name="Doyle S."/>
        </authorList>
    </citation>
    <scope>NUCLEOTIDE SEQUENCE [LARGE SCALE GENOMIC DNA]</scope>
    <source>
        <strain evidence="15 16">NCTC11801</strain>
    </source>
</reference>
<evidence type="ECO:0000256" key="3">
    <source>
        <dbReference type="ARBA" id="ARBA00011209"/>
    </source>
</evidence>
<keyword evidence="6" id="KW-0963">Cytoplasm</keyword>
<sequence length="131" mass="14691">MGRFRSWYQELGYSIDTIQAVLARHPTQPADFDARVKAVTHFRSLEEAQALAAANKRVSNILSKSEEKLADNVLASVLKTPEEVKLATHVVVLQDKLAPMFAERNYQEALVELASLRDIVDEFFANVMVMG</sequence>
<accession>A0A379FM03</accession>
<dbReference type="GO" id="GO:0005829">
    <property type="term" value="C:cytosol"/>
    <property type="evidence" value="ECO:0007669"/>
    <property type="project" value="TreeGrafter"/>
</dbReference>